<dbReference type="EMBL" id="MCGO01000016">
    <property type="protein sequence ID" value="ORY46452.1"/>
    <property type="molecule type" value="Genomic_DNA"/>
</dbReference>
<dbReference type="SUPFAM" id="SSF52047">
    <property type="entry name" value="RNI-like"/>
    <property type="match status" value="1"/>
</dbReference>
<sequence length="502" mass="55936">MDIPQQSLHRLDGFSTSLASINCTCRRNHNAVHRLPSNCYFKLWLTYLCFVNRAFYRVASSLLWQQPQFVTLHSFETFASLCGKQAPASHELRRLILSTTSSSNSAPRDLVHIDLTGCHHVTDAALAQLLVVSAPSLQILILTGCLNGSPLNDATLIELGKTCASFIECLDLSNCPRITDRDNDALDTEDAGLIIQAKIDSNTGTGRLSEFRFSGSQSTSRKLTWFDLERILECVMKGNRIQCLEFSIPPPTKNAPKKLYKTLPIQLFTKITSLHIHNAENMHSEVSIKLPHHWEFAGSSDSDTNISTTDQTLTLLLAPDQSQIPRLVTLKIDTALLHHLIHGCDCAQTIETLNIGHTRTLTDLSLFPLCLLPPNQTLLLSTTKSPSHYQTSILIPRTMNGGLRVLPEFVGVDSGSSEREYVFSGDGGWVMRRDEAEENRDEDVETDVESDEESWEEDGKVSKGLNSGKVFLLKDARYAEVLRRKRLVCIAKYGKTVLGDEL</sequence>
<protein>
    <recommendedName>
        <fullName evidence="4">RNI-like protein</fullName>
    </recommendedName>
</protein>
<accession>A0A1Y2CHH0</accession>
<dbReference type="Proteomes" id="UP000193642">
    <property type="component" value="Unassembled WGS sequence"/>
</dbReference>
<dbReference type="AlphaFoldDB" id="A0A1Y2CHH0"/>
<dbReference type="OrthoDB" id="2153104at2759"/>
<evidence type="ECO:0000256" key="1">
    <source>
        <dbReference type="SAM" id="MobiDB-lite"/>
    </source>
</evidence>
<organism evidence="2 3">
    <name type="scientific">Rhizoclosmatium globosum</name>
    <dbReference type="NCBI Taxonomy" id="329046"/>
    <lineage>
        <taxon>Eukaryota</taxon>
        <taxon>Fungi</taxon>
        <taxon>Fungi incertae sedis</taxon>
        <taxon>Chytridiomycota</taxon>
        <taxon>Chytridiomycota incertae sedis</taxon>
        <taxon>Chytridiomycetes</taxon>
        <taxon>Chytridiales</taxon>
        <taxon>Chytriomycetaceae</taxon>
        <taxon>Rhizoclosmatium</taxon>
    </lineage>
</organism>
<reference evidence="2 3" key="1">
    <citation type="submission" date="2016-07" db="EMBL/GenBank/DDBJ databases">
        <title>Pervasive Adenine N6-methylation of Active Genes in Fungi.</title>
        <authorList>
            <consortium name="DOE Joint Genome Institute"/>
            <person name="Mondo S.J."/>
            <person name="Dannebaum R.O."/>
            <person name="Kuo R.C."/>
            <person name="Labutti K."/>
            <person name="Haridas S."/>
            <person name="Kuo A."/>
            <person name="Salamov A."/>
            <person name="Ahrendt S.R."/>
            <person name="Lipzen A."/>
            <person name="Sullivan W."/>
            <person name="Andreopoulos W.B."/>
            <person name="Clum A."/>
            <person name="Lindquist E."/>
            <person name="Daum C."/>
            <person name="Ramamoorthy G.K."/>
            <person name="Gryganskyi A."/>
            <person name="Culley D."/>
            <person name="Magnuson J.K."/>
            <person name="James T.Y."/>
            <person name="O'Malley M.A."/>
            <person name="Stajich J.E."/>
            <person name="Spatafora J.W."/>
            <person name="Visel A."/>
            <person name="Grigoriev I.V."/>
        </authorList>
    </citation>
    <scope>NUCLEOTIDE SEQUENCE [LARGE SCALE GENOMIC DNA]</scope>
    <source>
        <strain evidence="2 3">JEL800</strain>
    </source>
</reference>
<name>A0A1Y2CHH0_9FUNG</name>
<feature type="compositionally biased region" description="Acidic residues" evidence="1">
    <location>
        <begin position="436"/>
        <end position="456"/>
    </location>
</feature>
<evidence type="ECO:0008006" key="4">
    <source>
        <dbReference type="Google" id="ProtNLM"/>
    </source>
</evidence>
<comment type="caution">
    <text evidence="2">The sequence shown here is derived from an EMBL/GenBank/DDBJ whole genome shotgun (WGS) entry which is preliminary data.</text>
</comment>
<feature type="region of interest" description="Disordered" evidence="1">
    <location>
        <begin position="435"/>
        <end position="461"/>
    </location>
</feature>
<evidence type="ECO:0000313" key="3">
    <source>
        <dbReference type="Proteomes" id="UP000193642"/>
    </source>
</evidence>
<proteinExistence type="predicted"/>
<gene>
    <name evidence="2" type="ORF">BCR33DRAFT_715531</name>
</gene>
<keyword evidence="3" id="KW-1185">Reference proteome</keyword>
<dbReference type="InterPro" id="IPR032675">
    <property type="entry name" value="LRR_dom_sf"/>
</dbReference>
<evidence type="ECO:0000313" key="2">
    <source>
        <dbReference type="EMBL" id="ORY46452.1"/>
    </source>
</evidence>
<dbReference type="Gene3D" id="3.80.10.10">
    <property type="entry name" value="Ribonuclease Inhibitor"/>
    <property type="match status" value="1"/>
</dbReference>